<dbReference type="InterPro" id="IPR018306">
    <property type="entry name" value="Phage_T5_Orf172_DNA-bd"/>
</dbReference>
<evidence type="ECO:0000259" key="1">
    <source>
        <dbReference type="Pfam" id="PF10544"/>
    </source>
</evidence>
<dbReference type="Proteomes" id="UP000738325">
    <property type="component" value="Unassembled WGS sequence"/>
</dbReference>
<reference evidence="2" key="1">
    <citation type="journal article" date="2020" name="Fungal Divers.">
        <title>Resolving the Mortierellaceae phylogeny through synthesis of multi-gene phylogenetics and phylogenomics.</title>
        <authorList>
            <person name="Vandepol N."/>
            <person name="Liber J."/>
            <person name="Desiro A."/>
            <person name="Na H."/>
            <person name="Kennedy M."/>
            <person name="Barry K."/>
            <person name="Grigoriev I.V."/>
            <person name="Miller A.N."/>
            <person name="O'Donnell K."/>
            <person name="Stajich J.E."/>
            <person name="Bonito G."/>
        </authorList>
    </citation>
    <scope>NUCLEOTIDE SEQUENCE</scope>
    <source>
        <strain evidence="2">REB-010B</strain>
    </source>
</reference>
<gene>
    <name evidence="2" type="ORF">BGZ99_007790</name>
</gene>
<dbReference type="EMBL" id="JAAAIP010000578">
    <property type="protein sequence ID" value="KAG0314888.1"/>
    <property type="molecule type" value="Genomic_DNA"/>
</dbReference>
<protein>
    <recommendedName>
        <fullName evidence="1">Bacteriophage T5 Orf172 DNA-binding domain-containing protein</fullName>
    </recommendedName>
</protein>
<dbReference type="AlphaFoldDB" id="A0A9P6RB42"/>
<evidence type="ECO:0000313" key="3">
    <source>
        <dbReference type="Proteomes" id="UP000738325"/>
    </source>
</evidence>
<sequence>MSIDTLYLENVFMGDDLDIEGIDNSDESMDQIGDDQNFVDTDNSDEFSDQSFDYQDIVDNDNSDESGFALLRNGETATRYPCSLRSCANWSPSILKVSGPVKFYCQCHYPPETPPGNDPRRFRCVVVKRDGERCPLQDYHVLYSGHKDHFRCNNHRQFCKGRFFREQRFRAKDTQLYQWRLPVSLMTASEDIVITIPSGPSRGFEFRYTGRIWDDDVLIKIGYTSKLNVSRRLSAYNWKCGMENSLVERSNNVVFAHLLEKIIHEIFKFHQVDVACACSSTHTELFRFDRAPMQDDESAFRANIAMVWTHIMMWEGAIRMLDEIYEIYQGIHRPSA</sequence>
<evidence type="ECO:0000313" key="2">
    <source>
        <dbReference type="EMBL" id="KAG0314888.1"/>
    </source>
</evidence>
<dbReference type="Pfam" id="PF10544">
    <property type="entry name" value="T5orf172"/>
    <property type="match status" value="1"/>
</dbReference>
<proteinExistence type="predicted"/>
<keyword evidence="3" id="KW-1185">Reference proteome</keyword>
<dbReference type="OrthoDB" id="2437589at2759"/>
<comment type="caution">
    <text evidence="2">The sequence shown here is derived from an EMBL/GenBank/DDBJ whole genome shotgun (WGS) entry which is preliminary data.</text>
</comment>
<accession>A0A9P6RB42</accession>
<feature type="domain" description="Bacteriophage T5 Orf172 DNA-binding" evidence="1">
    <location>
        <begin position="215"/>
        <end position="290"/>
    </location>
</feature>
<organism evidence="2 3">
    <name type="scientific">Dissophora globulifera</name>
    <dbReference type="NCBI Taxonomy" id="979702"/>
    <lineage>
        <taxon>Eukaryota</taxon>
        <taxon>Fungi</taxon>
        <taxon>Fungi incertae sedis</taxon>
        <taxon>Mucoromycota</taxon>
        <taxon>Mortierellomycotina</taxon>
        <taxon>Mortierellomycetes</taxon>
        <taxon>Mortierellales</taxon>
        <taxon>Mortierellaceae</taxon>
        <taxon>Dissophora</taxon>
    </lineage>
</organism>
<name>A0A9P6RB42_9FUNG</name>